<evidence type="ECO:0000313" key="3">
    <source>
        <dbReference type="Proteomes" id="UP001501442"/>
    </source>
</evidence>
<dbReference type="EMBL" id="BAABHK010000004">
    <property type="protein sequence ID" value="GAA4626795.1"/>
    <property type="molecule type" value="Genomic_DNA"/>
</dbReference>
<accession>A0ABP8U946</accession>
<evidence type="ECO:0000313" key="2">
    <source>
        <dbReference type="EMBL" id="GAA4626795.1"/>
    </source>
</evidence>
<reference evidence="3" key="1">
    <citation type="journal article" date="2019" name="Int. J. Syst. Evol. Microbiol.">
        <title>The Global Catalogue of Microorganisms (GCM) 10K type strain sequencing project: providing services to taxonomists for standard genome sequencing and annotation.</title>
        <authorList>
            <consortium name="The Broad Institute Genomics Platform"/>
            <consortium name="The Broad Institute Genome Sequencing Center for Infectious Disease"/>
            <person name="Wu L."/>
            <person name="Ma J."/>
        </authorList>
    </citation>
    <scope>NUCLEOTIDE SEQUENCE [LARGE SCALE GENOMIC DNA]</scope>
    <source>
        <strain evidence="3">JCM 17939</strain>
    </source>
</reference>
<evidence type="ECO:0000256" key="1">
    <source>
        <dbReference type="SAM" id="MobiDB-lite"/>
    </source>
</evidence>
<feature type="region of interest" description="Disordered" evidence="1">
    <location>
        <begin position="61"/>
        <end position="84"/>
    </location>
</feature>
<dbReference type="Proteomes" id="UP001501442">
    <property type="component" value="Unassembled WGS sequence"/>
</dbReference>
<protein>
    <submittedName>
        <fullName evidence="2">Uncharacterized protein</fullName>
    </submittedName>
</protein>
<keyword evidence="3" id="KW-1185">Reference proteome</keyword>
<organism evidence="2 3">
    <name type="scientific">Actinoallomurus vinaceus</name>
    <dbReference type="NCBI Taxonomy" id="1080074"/>
    <lineage>
        <taxon>Bacteria</taxon>
        <taxon>Bacillati</taxon>
        <taxon>Actinomycetota</taxon>
        <taxon>Actinomycetes</taxon>
        <taxon>Streptosporangiales</taxon>
        <taxon>Thermomonosporaceae</taxon>
        <taxon>Actinoallomurus</taxon>
    </lineage>
</organism>
<feature type="compositionally biased region" description="Polar residues" evidence="1">
    <location>
        <begin position="74"/>
        <end position="84"/>
    </location>
</feature>
<comment type="caution">
    <text evidence="2">The sequence shown here is derived from an EMBL/GenBank/DDBJ whole genome shotgun (WGS) entry which is preliminary data.</text>
</comment>
<gene>
    <name evidence="2" type="ORF">GCM10023196_036510</name>
</gene>
<name>A0ABP8U946_9ACTN</name>
<proteinExistence type="predicted"/>
<sequence length="84" mass="9307">MAGYGEVILSTPDGKWYWSHVLMDCSYVPKGNRTRIIPLGYRENSPDAAICKALKAELKARQTRARSAPERQSPDASATVQRGL</sequence>